<dbReference type="PANTHER" id="PTHR34293">
    <property type="entry name" value="HTH-TYPE TRANSCRIPTIONAL REGULATOR TRMBL2"/>
    <property type="match status" value="1"/>
</dbReference>
<organism evidence="3 4">
    <name type="scientific">Petrocella atlantisensis</name>
    <dbReference type="NCBI Taxonomy" id="2173034"/>
    <lineage>
        <taxon>Bacteria</taxon>
        <taxon>Bacillati</taxon>
        <taxon>Bacillota</taxon>
        <taxon>Clostridia</taxon>
        <taxon>Lachnospirales</taxon>
        <taxon>Vallitaleaceae</taxon>
        <taxon>Petrocella</taxon>
    </lineage>
</organism>
<dbReference type="InterPro" id="IPR021586">
    <property type="entry name" value="Tscrpt_reg_TrmB_C"/>
</dbReference>
<dbReference type="Pfam" id="PF11495">
    <property type="entry name" value="Regulator_TrmB"/>
    <property type="match status" value="1"/>
</dbReference>
<dbReference type="InterPro" id="IPR002831">
    <property type="entry name" value="Tscrpt_reg_TrmB_N"/>
</dbReference>
<evidence type="ECO:0000259" key="1">
    <source>
        <dbReference type="Pfam" id="PF01978"/>
    </source>
</evidence>
<dbReference type="EMBL" id="LR130778">
    <property type="protein sequence ID" value="VDN46474.1"/>
    <property type="molecule type" value="Genomic_DNA"/>
</dbReference>
<dbReference type="InterPro" id="IPR036390">
    <property type="entry name" value="WH_DNA-bd_sf"/>
</dbReference>
<dbReference type="KEGG" id="cbar:PATL70BA_0611"/>
<feature type="domain" description="Transcription regulator TrmB N-terminal" evidence="1">
    <location>
        <begin position="7"/>
        <end position="72"/>
    </location>
</feature>
<gene>
    <name evidence="3" type="ORF">PATL70BA_0611</name>
</gene>
<evidence type="ECO:0000313" key="3">
    <source>
        <dbReference type="EMBL" id="VDN46474.1"/>
    </source>
</evidence>
<dbReference type="Proteomes" id="UP000279029">
    <property type="component" value="Chromosome"/>
</dbReference>
<evidence type="ECO:0000313" key="4">
    <source>
        <dbReference type="Proteomes" id="UP000279029"/>
    </source>
</evidence>
<dbReference type="PANTHER" id="PTHR34293:SF1">
    <property type="entry name" value="HTH-TYPE TRANSCRIPTIONAL REGULATOR TRMBL2"/>
    <property type="match status" value="1"/>
</dbReference>
<feature type="domain" description="Transcription regulator TrmB C-terminal" evidence="2">
    <location>
        <begin position="108"/>
        <end position="203"/>
    </location>
</feature>
<proteinExistence type="predicted"/>
<dbReference type="RefSeq" id="WP_125135979.1">
    <property type="nucleotide sequence ID" value="NZ_LR130778.1"/>
</dbReference>
<dbReference type="OrthoDB" id="1493540at2"/>
<dbReference type="CDD" id="cd09124">
    <property type="entry name" value="PLDc_like_TrmB_middle"/>
    <property type="match status" value="1"/>
</dbReference>
<name>A0A3P7NTC7_9FIRM</name>
<dbReference type="InterPro" id="IPR036388">
    <property type="entry name" value="WH-like_DNA-bd_sf"/>
</dbReference>
<dbReference type="SUPFAM" id="SSF46785">
    <property type="entry name" value="Winged helix' DNA-binding domain"/>
    <property type="match status" value="1"/>
</dbReference>
<dbReference type="InterPro" id="IPR051797">
    <property type="entry name" value="TrmB-like"/>
</dbReference>
<sequence length="225" mass="25517">MELVNALKKIGFTQQEAIIYIELCRHHEITGYEAAKLSGISRSNAYAALSSLVDKGYAYVIEAASMKYTPVPKVELIKNAKRSFEEQIIVIEEKLDFSQLRQEPYVTIADEKHIINKLKNIIQMAELRIYLSCDNNVLEMVKEEIHLAVTRGLKVVILSPKDLNGIKHTHYFNAPSTSIKIIADTKEVLAGTLKQSLYSKNSTLVHLIREAFINEITILESQEKQ</sequence>
<protein>
    <submittedName>
        <fullName evidence="3">TrmB family transcriptional regulator</fullName>
    </submittedName>
</protein>
<dbReference type="AlphaFoldDB" id="A0A3P7NTC7"/>
<dbReference type="Gene3D" id="1.10.10.10">
    <property type="entry name" value="Winged helix-like DNA-binding domain superfamily/Winged helix DNA-binding domain"/>
    <property type="match status" value="1"/>
</dbReference>
<accession>A0A3P7NTC7</accession>
<dbReference type="Pfam" id="PF01978">
    <property type="entry name" value="TrmB"/>
    <property type="match status" value="1"/>
</dbReference>
<evidence type="ECO:0000259" key="2">
    <source>
        <dbReference type="Pfam" id="PF11495"/>
    </source>
</evidence>
<keyword evidence="4" id="KW-1185">Reference proteome</keyword>
<reference evidence="3 4" key="1">
    <citation type="submission" date="2018-09" db="EMBL/GenBank/DDBJ databases">
        <authorList>
            <person name="Postec A."/>
        </authorList>
    </citation>
    <scope>NUCLEOTIDE SEQUENCE [LARGE SCALE GENOMIC DNA]</scope>
    <source>
        <strain evidence="3">70B-A</strain>
    </source>
</reference>